<dbReference type="InterPro" id="IPR000515">
    <property type="entry name" value="MetI-like"/>
</dbReference>
<keyword evidence="4" id="KW-1003">Cell membrane</keyword>
<feature type="transmembrane region" description="Helical" evidence="8">
    <location>
        <begin position="198"/>
        <end position="224"/>
    </location>
</feature>
<dbReference type="GO" id="GO:0055085">
    <property type="term" value="P:transmembrane transport"/>
    <property type="evidence" value="ECO:0007669"/>
    <property type="project" value="InterPro"/>
</dbReference>
<keyword evidence="11" id="KW-1185">Reference proteome</keyword>
<evidence type="ECO:0000313" key="10">
    <source>
        <dbReference type="EMBL" id="QKF66114.1"/>
    </source>
</evidence>
<feature type="transmembrane region" description="Helical" evidence="8">
    <location>
        <begin position="252"/>
        <end position="272"/>
    </location>
</feature>
<feature type="transmembrane region" description="Helical" evidence="8">
    <location>
        <begin position="69"/>
        <end position="87"/>
    </location>
</feature>
<dbReference type="GO" id="GO:0005886">
    <property type="term" value="C:plasma membrane"/>
    <property type="evidence" value="ECO:0007669"/>
    <property type="project" value="UniProtKB-SubCell"/>
</dbReference>
<dbReference type="PANTHER" id="PTHR42929">
    <property type="entry name" value="INNER MEMBRANE ABC TRANSPORTER PERMEASE PROTEIN YDCU-RELATED-RELATED"/>
    <property type="match status" value="1"/>
</dbReference>
<dbReference type="SUPFAM" id="SSF161098">
    <property type="entry name" value="MetI-like"/>
    <property type="match status" value="1"/>
</dbReference>
<organism evidence="10 11">
    <name type="scientific">Arcobacter venerupis</name>
    <dbReference type="NCBI Taxonomy" id="1054033"/>
    <lineage>
        <taxon>Bacteria</taxon>
        <taxon>Pseudomonadati</taxon>
        <taxon>Campylobacterota</taxon>
        <taxon>Epsilonproteobacteria</taxon>
        <taxon>Campylobacterales</taxon>
        <taxon>Arcobacteraceae</taxon>
        <taxon>Arcobacter</taxon>
    </lineage>
</organism>
<protein>
    <submittedName>
        <fullName evidence="10">Iron(III)/spermidine/putrescine ABC transporter, permease protein</fullName>
    </submittedName>
</protein>
<dbReference type="Pfam" id="PF00528">
    <property type="entry name" value="BPD_transp_1"/>
    <property type="match status" value="1"/>
</dbReference>
<dbReference type="RefSeq" id="WP_128357733.1">
    <property type="nucleotide sequence ID" value="NZ_CP053840.1"/>
</dbReference>
<dbReference type="AlphaFoldDB" id="A0AAE7E3A0"/>
<feature type="transmembrane region" description="Helical" evidence="8">
    <location>
        <begin position="152"/>
        <end position="171"/>
    </location>
</feature>
<dbReference type="KEGG" id="avp:AVENP_0540"/>
<comment type="subcellular location">
    <subcellularLocation>
        <location evidence="1 8">Cell membrane</location>
        <topology evidence="1 8">Multi-pass membrane protein</topology>
    </subcellularLocation>
</comment>
<evidence type="ECO:0000256" key="8">
    <source>
        <dbReference type="RuleBase" id="RU363032"/>
    </source>
</evidence>
<proteinExistence type="inferred from homology"/>
<dbReference type="PANTHER" id="PTHR42929:SF1">
    <property type="entry name" value="INNER MEMBRANE ABC TRANSPORTER PERMEASE PROTEIN YDCU-RELATED"/>
    <property type="match status" value="1"/>
</dbReference>
<evidence type="ECO:0000313" key="11">
    <source>
        <dbReference type="Proteomes" id="UP000503482"/>
    </source>
</evidence>
<sequence>MNRLSLFAKISVFSVVFWLLLFALLPNLLVFVSSILTKGDNDFLIFTASSESYLKLLNPTYLSVFLDSLYIAVVTTCITLVLAYPFAYIIATAPKKFKFLLLLLVIIPFWTSSLVRTYALIAILKTNGLLNTFLIWLGIINEPLQIMYSQTAVFIGMVYTLLPFMILPLYVSIEKIDFRLVEAARDLGASKLNTFKTIIIPLSLPGIIAGSTLVFLPALGMFFIPDILGGAKELIIGSFIRNQFLQFRDWPFGSAASVVLLIIMFIMLALLAKVQKDNK</sequence>
<evidence type="ECO:0000256" key="6">
    <source>
        <dbReference type="ARBA" id="ARBA00022989"/>
    </source>
</evidence>
<keyword evidence="3 8" id="KW-0813">Transport</keyword>
<reference evidence="10 11" key="1">
    <citation type="submission" date="2020-05" db="EMBL/GenBank/DDBJ databases">
        <title>Complete genome sequencing of Campylobacter and Arcobacter type strains.</title>
        <authorList>
            <person name="Miller W.G."/>
            <person name="Yee E."/>
        </authorList>
    </citation>
    <scope>NUCLEOTIDE SEQUENCE [LARGE SCALE GENOMIC DNA]</scope>
    <source>
        <strain evidence="10 11">LMG 26156</strain>
    </source>
</reference>
<keyword evidence="7 8" id="KW-0472">Membrane</keyword>
<dbReference type="CDD" id="cd06261">
    <property type="entry name" value="TM_PBP2"/>
    <property type="match status" value="1"/>
</dbReference>
<dbReference type="Gene3D" id="1.10.3720.10">
    <property type="entry name" value="MetI-like"/>
    <property type="match status" value="1"/>
</dbReference>
<accession>A0AAE7E3A0</accession>
<keyword evidence="6 8" id="KW-1133">Transmembrane helix</keyword>
<name>A0AAE7E3A0_9BACT</name>
<feature type="transmembrane region" description="Helical" evidence="8">
    <location>
        <begin position="12"/>
        <end position="36"/>
    </location>
</feature>
<evidence type="ECO:0000256" key="1">
    <source>
        <dbReference type="ARBA" id="ARBA00004651"/>
    </source>
</evidence>
<comment type="similarity">
    <text evidence="2">Belongs to the binding-protein-dependent transport system permease family. CysTW subfamily.</text>
</comment>
<evidence type="ECO:0000256" key="3">
    <source>
        <dbReference type="ARBA" id="ARBA00022448"/>
    </source>
</evidence>
<evidence type="ECO:0000256" key="7">
    <source>
        <dbReference type="ARBA" id="ARBA00023136"/>
    </source>
</evidence>
<evidence type="ECO:0000259" key="9">
    <source>
        <dbReference type="PROSITE" id="PS50928"/>
    </source>
</evidence>
<evidence type="ECO:0000256" key="2">
    <source>
        <dbReference type="ARBA" id="ARBA00007069"/>
    </source>
</evidence>
<gene>
    <name evidence="10" type="primary">potB</name>
    <name evidence="10" type="ORF">AVENP_0540</name>
</gene>
<dbReference type="Proteomes" id="UP000503482">
    <property type="component" value="Chromosome"/>
</dbReference>
<evidence type="ECO:0000256" key="4">
    <source>
        <dbReference type="ARBA" id="ARBA00022475"/>
    </source>
</evidence>
<dbReference type="InterPro" id="IPR035906">
    <property type="entry name" value="MetI-like_sf"/>
</dbReference>
<keyword evidence="5 8" id="KW-0812">Transmembrane</keyword>
<feature type="domain" description="ABC transmembrane type-1" evidence="9">
    <location>
        <begin position="65"/>
        <end position="271"/>
    </location>
</feature>
<evidence type="ECO:0000256" key="5">
    <source>
        <dbReference type="ARBA" id="ARBA00022692"/>
    </source>
</evidence>
<dbReference type="EMBL" id="CP053840">
    <property type="protein sequence ID" value="QKF66114.1"/>
    <property type="molecule type" value="Genomic_DNA"/>
</dbReference>
<dbReference type="PROSITE" id="PS50928">
    <property type="entry name" value="ABC_TM1"/>
    <property type="match status" value="1"/>
</dbReference>
<feature type="transmembrane region" description="Helical" evidence="8">
    <location>
        <begin position="99"/>
        <end position="124"/>
    </location>
</feature>